<evidence type="ECO:0000313" key="3">
    <source>
        <dbReference type="Proteomes" id="UP000053660"/>
    </source>
</evidence>
<gene>
    <name evidence="2" type="ORF">OESDEN_05673</name>
</gene>
<feature type="region of interest" description="Disordered" evidence="1">
    <location>
        <begin position="197"/>
        <end position="267"/>
    </location>
</feature>
<protein>
    <submittedName>
        <fullName evidence="2">Uncharacterized protein</fullName>
    </submittedName>
</protein>
<organism evidence="2 3">
    <name type="scientific">Oesophagostomum dentatum</name>
    <name type="common">Nodular worm</name>
    <dbReference type="NCBI Taxonomy" id="61180"/>
    <lineage>
        <taxon>Eukaryota</taxon>
        <taxon>Metazoa</taxon>
        <taxon>Ecdysozoa</taxon>
        <taxon>Nematoda</taxon>
        <taxon>Chromadorea</taxon>
        <taxon>Rhabditida</taxon>
        <taxon>Rhabditina</taxon>
        <taxon>Rhabditomorpha</taxon>
        <taxon>Strongyloidea</taxon>
        <taxon>Strongylidae</taxon>
        <taxon>Oesophagostomum</taxon>
    </lineage>
</organism>
<feature type="compositionally biased region" description="Polar residues" evidence="1">
    <location>
        <begin position="245"/>
        <end position="255"/>
    </location>
</feature>
<sequence length="267" mass="28339">MHVEVVPLCRQLLALQISCQFFASTCTVIERGSTWTMTPLNQFSRTDFNRTVVMLRPGDVNAFSSYSVMKVDAILCAVSQGYCGANVPLYLYYSQSNQDYFVGLESDTYSDYSVLYSGRPLCYVWESSSFSTTTTTAATYAVNATAITTTTVSAYNATTTSTYSTSANETTSVNSTTMASNLTTTTASASTNITTTTVTGENLSTTTSPGSSNTSTTTTQGISTTTATTTGSTVVTTTSEPVPTNASTVHDTTSAPGRENSPRLTKI</sequence>
<keyword evidence="3" id="KW-1185">Reference proteome</keyword>
<dbReference type="Proteomes" id="UP000053660">
    <property type="component" value="Unassembled WGS sequence"/>
</dbReference>
<feature type="compositionally biased region" description="Low complexity" evidence="1">
    <location>
        <begin position="197"/>
        <end position="244"/>
    </location>
</feature>
<dbReference type="AlphaFoldDB" id="A0A0B1TAV3"/>
<dbReference type="EMBL" id="KN550347">
    <property type="protein sequence ID" value="KHJ94394.1"/>
    <property type="molecule type" value="Genomic_DNA"/>
</dbReference>
<proteinExistence type="predicted"/>
<name>A0A0B1TAV3_OESDE</name>
<dbReference type="OrthoDB" id="5876823at2759"/>
<evidence type="ECO:0000313" key="2">
    <source>
        <dbReference type="EMBL" id="KHJ94394.1"/>
    </source>
</evidence>
<accession>A0A0B1TAV3</accession>
<evidence type="ECO:0000256" key="1">
    <source>
        <dbReference type="SAM" id="MobiDB-lite"/>
    </source>
</evidence>
<reference evidence="2 3" key="1">
    <citation type="submission" date="2014-03" db="EMBL/GenBank/DDBJ databases">
        <title>Draft genome of the hookworm Oesophagostomum dentatum.</title>
        <authorList>
            <person name="Mitreva M."/>
        </authorList>
    </citation>
    <scope>NUCLEOTIDE SEQUENCE [LARGE SCALE GENOMIC DNA]</scope>
    <source>
        <strain evidence="2 3">OD-Hann</strain>
    </source>
</reference>